<evidence type="ECO:0000313" key="2">
    <source>
        <dbReference type="EMBL" id="MEQ2441621.1"/>
    </source>
</evidence>
<dbReference type="SUPFAM" id="SSF48371">
    <property type="entry name" value="ARM repeat"/>
    <property type="match status" value="1"/>
</dbReference>
<keyword evidence="3" id="KW-1185">Reference proteome</keyword>
<gene>
    <name evidence="2" type="ORF">WMO26_12360</name>
</gene>
<accession>A0ABV1E2S4</accession>
<dbReference type="InterPro" id="IPR016024">
    <property type="entry name" value="ARM-type_fold"/>
</dbReference>
<dbReference type="InterPro" id="IPR010090">
    <property type="entry name" value="Phage_tape_meas"/>
</dbReference>
<dbReference type="EMBL" id="JBBMFD010000032">
    <property type="protein sequence ID" value="MEQ2441621.1"/>
    <property type="molecule type" value="Genomic_DNA"/>
</dbReference>
<organism evidence="2 3">
    <name type="scientific">Solibaculum intestinale</name>
    <dbReference type="NCBI Taxonomy" id="3133165"/>
    <lineage>
        <taxon>Bacteria</taxon>
        <taxon>Bacillati</taxon>
        <taxon>Bacillota</taxon>
        <taxon>Clostridia</taxon>
        <taxon>Eubacteriales</taxon>
        <taxon>Oscillospiraceae</taxon>
        <taxon>Solibaculum</taxon>
    </lineage>
</organism>
<protein>
    <submittedName>
        <fullName evidence="2">Phage tail tape measure protein</fullName>
    </submittedName>
</protein>
<proteinExistence type="predicted"/>
<evidence type="ECO:0000259" key="1">
    <source>
        <dbReference type="Pfam" id="PF10145"/>
    </source>
</evidence>
<name>A0ABV1E2S4_9FIRM</name>
<evidence type="ECO:0000313" key="3">
    <source>
        <dbReference type="Proteomes" id="UP001489509"/>
    </source>
</evidence>
<feature type="domain" description="Phage tail tape measure protein" evidence="1">
    <location>
        <begin position="131"/>
        <end position="298"/>
    </location>
</feature>
<comment type="caution">
    <text evidence="2">The sequence shown here is derived from an EMBL/GenBank/DDBJ whole genome shotgun (WGS) entry which is preliminary data.</text>
</comment>
<reference evidence="2 3" key="1">
    <citation type="submission" date="2024-03" db="EMBL/GenBank/DDBJ databases">
        <title>Human intestinal bacterial collection.</title>
        <authorList>
            <person name="Pauvert C."/>
            <person name="Hitch T.C.A."/>
            <person name="Clavel T."/>
        </authorList>
    </citation>
    <scope>NUCLEOTIDE SEQUENCE [LARGE SCALE GENOMIC DNA]</scope>
    <source>
        <strain evidence="2 3">CLA-JM-H44</strain>
    </source>
</reference>
<dbReference type="Proteomes" id="UP001489509">
    <property type="component" value="Unassembled WGS sequence"/>
</dbReference>
<dbReference type="Pfam" id="PF10145">
    <property type="entry name" value="PhageMin_Tail"/>
    <property type="match status" value="1"/>
</dbReference>
<sequence length="677" mass="72698">MADNEINYHVNIDEKQAILQMKSITNRIENIVSVTNVNVTNSVTAAQEKIEKKAKTTSEKIAETAKDAKKKLTDEVQKAADLTGNILFDVGKKSVDAAMNMDKAMNQFRASTGKSAEEMDRYQGILEDIYANNYGKDFEEIANGMAQVSKSMGDMPDDQLQSITESAFALRDTFQYDVNDSIKAAAAMVDQFGIDGDQAMSLIAAGAQNGLDTSGNLMDNITQYAGEFAQAGYSADDMFKIMQAGTERFGDEWTDMGPDVVAQLADIQDGAYDTADAMGTIKDIKYDDLGSMLEELKRSIDLLLLPLGEALMPLLETLMEALKPLAETIGDSLTPIFEKLGEVMTVLAEPLGALIAFAGELIGPLLELIGSCLDPILSLFTQLLEPLMTLMDGILEPLKELFSSLIEPLMGLVTIALQPLFDIFTALMEPLMILVNAILAPLQELFAALTPVLETLFAAISPILTIFSELIGMVVNSLSPVINGLANILGGVLGTAFDGLRGIIDSVMQVFQGIIDFVTGVFTGNWEQAWNGIVDIFKGIFNLIPTIIEGILNGGIGIINGLIDGINFITGAIGIPPIPHIPNIQIPRLKIGLDYVPNDFFPAFLDEGERVLTKEENVRFNALGGLPGLEAALSGYGITGASPAFAISLVGDVTMDGRRVGSVVLQNIDSVVRSNGG</sequence>
<dbReference type="RefSeq" id="WP_349220820.1">
    <property type="nucleotide sequence ID" value="NZ_JBBMFD010000032.1"/>
</dbReference>